<keyword evidence="11" id="KW-1185">Reference proteome</keyword>
<evidence type="ECO:0000256" key="5">
    <source>
        <dbReference type="ARBA" id="ARBA00022723"/>
    </source>
</evidence>
<dbReference type="Gene3D" id="1.20.1300.10">
    <property type="entry name" value="Fumarate reductase/succinate dehydrogenase, transmembrane subunit"/>
    <property type="match status" value="1"/>
</dbReference>
<keyword evidence="8 9" id="KW-0472">Membrane</keyword>
<feature type="transmembrane region" description="Helical" evidence="9">
    <location>
        <begin position="174"/>
        <end position="194"/>
    </location>
</feature>
<evidence type="ECO:0000313" key="11">
    <source>
        <dbReference type="Proteomes" id="UP001140206"/>
    </source>
</evidence>
<evidence type="ECO:0000256" key="4">
    <source>
        <dbReference type="ARBA" id="ARBA00022692"/>
    </source>
</evidence>
<dbReference type="GO" id="GO:0005743">
    <property type="term" value="C:mitochondrial inner membrane"/>
    <property type="evidence" value="ECO:0007669"/>
    <property type="project" value="UniProtKB-SubCell"/>
</dbReference>
<dbReference type="GO" id="GO:0006099">
    <property type="term" value="P:tricarboxylic acid cycle"/>
    <property type="evidence" value="ECO:0007669"/>
    <property type="project" value="InterPro"/>
</dbReference>
<proteinExistence type="predicted"/>
<comment type="caution">
    <text evidence="10">The sequence shown here is derived from an EMBL/GenBank/DDBJ whole genome shotgun (WGS) entry which is preliminary data.</text>
</comment>
<evidence type="ECO:0000256" key="7">
    <source>
        <dbReference type="ARBA" id="ARBA00023004"/>
    </source>
</evidence>
<comment type="subunit">
    <text evidence="2">Component of complex II composed of eight subunits in plants: four classical SDH subunits SDH1, SDH2, SDH3 and SDH4 (a flavoprotein (FP), an iron-sulfur protein (IP), and a cytochrome b composed of a large and a small subunit.), as well as four subunits unknown in mitochondria from bacteria and heterotrophic eukaryotes.</text>
</comment>
<accession>A0AAV8BT68</accession>
<protein>
    <submittedName>
        <fullName evidence="10">Succinate dehydrogenase subunit 3</fullName>
    </submittedName>
</protein>
<dbReference type="Proteomes" id="UP001140206">
    <property type="component" value="Chromosome 5"/>
</dbReference>
<evidence type="ECO:0000256" key="3">
    <source>
        <dbReference type="ARBA" id="ARBA00022617"/>
    </source>
</evidence>
<dbReference type="AlphaFoldDB" id="A0AAV8BT68"/>
<dbReference type="PANTHER" id="PTHR10978:SF18">
    <property type="entry name" value="SUCCINATE DEHYDROGENASE SUBUNIT 3-1, MITOCHONDRIAL"/>
    <property type="match status" value="1"/>
</dbReference>
<dbReference type="InterPro" id="IPR034804">
    <property type="entry name" value="SQR/QFR_C/D"/>
</dbReference>
<dbReference type="EMBL" id="JAMFTS010000005">
    <property type="protein sequence ID" value="KAJ4745472.1"/>
    <property type="molecule type" value="Genomic_DNA"/>
</dbReference>
<keyword evidence="5" id="KW-0479">Metal-binding</keyword>
<sequence length="202" mass="21807">MVEREREREVRSEAGKRSFSASVPGLALALCKLVGSVNCVVVGKWDPGFGLVIEGSGSDSTQCSSLFELVRSPFESETAWKLVMAKGTYKAQMKAFGEHTPFAVRGLLGKDGFSQVRGYKTITQSPIGLGNSSLPTRPTRALHAGRAIMGPVANRPLSPHLPIKKPQFSASFSISHRIFGVALGVAIMLPPILYKFSLQFDV</sequence>
<organism evidence="10 11">
    <name type="scientific">Rhynchospora pubera</name>
    <dbReference type="NCBI Taxonomy" id="906938"/>
    <lineage>
        <taxon>Eukaryota</taxon>
        <taxon>Viridiplantae</taxon>
        <taxon>Streptophyta</taxon>
        <taxon>Embryophyta</taxon>
        <taxon>Tracheophyta</taxon>
        <taxon>Spermatophyta</taxon>
        <taxon>Magnoliopsida</taxon>
        <taxon>Liliopsida</taxon>
        <taxon>Poales</taxon>
        <taxon>Cyperaceae</taxon>
        <taxon>Cyperoideae</taxon>
        <taxon>Rhynchosporeae</taxon>
        <taxon>Rhynchospora</taxon>
    </lineage>
</organism>
<comment type="subcellular location">
    <subcellularLocation>
        <location evidence="1">Mitochondrion inner membrane</location>
        <topology evidence="1">Single-pass membrane protein</topology>
    </subcellularLocation>
</comment>
<evidence type="ECO:0000256" key="2">
    <source>
        <dbReference type="ARBA" id="ARBA00011313"/>
    </source>
</evidence>
<evidence type="ECO:0000256" key="6">
    <source>
        <dbReference type="ARBA" id="ARBA00022989"/>
    </source>
</evidence>
<dbReference type="InterPro" id="IPR014314">
    <property type="entry name" value="Succ_DH_cytb556"/>
</dbReference>
<keyword evidence="7" id="KW-0408">Iron</keyword>
<dbReference type="GO" id="GO:0009055">
    <property type="term" value="F:electron transfer activity"/>
    <property type="evidence" value="ECO:0007669"/>
    <property type="project" value="InterPro"/>
</dbReference>
<gene>
    <name evidence="10" type="ORF">LUZ62_079877</name>
</gene>
<dbReference type="PANTHER" id="PTHR10978">
    <property type="entry name" value="SUCCINATE DEHYDROGENASE CYTOCHROME B560 SUBUNIT"/>
    <property type="match status" value="1"/>
</dbReference>
<keyword evidence="6 9" id="KW-1133">Transmembrane helix</keyword>
<dbReference type="InterPro" id="IPR000701">
    <property type="entry name" value="SuccDH_FuR_B_TM-su"/>
</dbReference>
<dbReference type="GO" id="GO:0045273">
    <property type="term" value="C:respiratory chain complex II (succinate dehydrogenase)"/>
    <property type="evidence" value="ECO:0007669"/>
    <property type="project" value="UniProtKB-ARBA"/>
</dbReference>
<keyword evidence="4 9" id="KW-0812">Transmembrane</keyword>
<evidence type="ECO:0000256" key="9">
    <source>
        <dbReference type="SAM" id="Phobius"/>
    </source>
</evidence>
<dbReference type="Pfam" id="PF01127">
    <property type="entry name" value="Sdh_cyt"/>
    <property type="match status" value="1"/>
</dbReference>
<evidence type="ECO:0000256" key="1">
    <source>
        <dbReference type="ARBA" id="ARBA00004434"/>
    </source>
</evidence>
<dbReference type="GO" id="GO:0006121">
    <property type="term" value="P:mitochondrial electron transport, succinate to ubiquinone"/>
    <property type="evidence" value="ECO:0007669"/>
    <property type="project" value="TreeGrafter"/>
</dbReference>
<dbReference type="GO" id="GO:0046872">
    <property type="term" value="F:metal ion binding"/>
    <property type="evidence" value="ECO:0007669"/>
    <property type="project" value="UniProtKB-KW"/>
</dbReference>
<evidence type="ECO:0000256" key="8">
    <source>
        <dbReference type="ARBA" id="ARBA00023136"/>
    </source>
</evidence>
<reference evidence="10" key="1">
    <citation type="submission" date="2022-08" db="EMBL/GenBank/DDBJ databases">
        <authorList>
            <person name="Marques A."/>
        </authorList>
    </citation>
    <scope>NUCLEOTIDE SEQUENCE</scope>
    <source>
        <strain evidence="10">RhyPub2mFocal</strain>
        <tissue evidence="10">Leaves</tissue>
    </source>
</reference>
<dbReference type="SUPFAM" id="SSF81343">
    <property type="entry name" value="Fumarate reductase respiratory complex transmembrane subunits"/>
    <property type="match status" value="1"/>
</dbReference>
<keyword evidence="3" id="KW-0349">Heme</keyword>
<evidence type="ECO:0000313" key="10">
    <source>
        <dbReference type="EMBL" id="KAJ4745472.1"/>
    </source>
</evidence>
<name>A0AAV8BT68_9POAL</name>